<dbReference type="PANTHER" id="PTHR10555:SF170">
    <property type="entry name" value="FI18122P1"/>
    <property type="match status" value="1"/>
</dbReference>
<dbReference type="Pfam" id="PF09325">
    <property type="entry name" value="Vps5"/>
    <property type="match status" value="1"/>
</dbReference>
<feature type="compositionally biased region" description="Basic and acidic residues" evidence="12">
    <location>
        <begin position="22"/>
        <end position="31"/>
    </location>
</feature>
<keyword evidence="7" id="KW-0597">Phosphoprotein</keyword>
<accession>A0A061AI09</accession>
<dbReference type="FunFam" id="3.30.1520.10:FF:000013">
    <property type="entry name" value="Putative Sorting nexin 3"/>
    <property type="match status" value="1"/>
</dbReference>
<dbReference type="InterPro" id="IPR036871">
    <property type="entry name" value="PX_dom_sf"/>
</dbReference>
<dbReference type="GO" id="GO:0015031">
    <property type="term" value="P:protein transport"/>
    <property type="evidence" value="ECO:0007669"/>
    <property type="project" value="UniProtKB-KW"/>
</dbReference>
<dbReference type="GO" id="GO:0030904">
    <property type="term" value="C:retromer complex"/>
    <property type="evidence" value="ECO:0007669"/>
    <property type="project" value="UniProtKB-ARBA"/>
</dbReference>
<dbReference type="InterPro" id="IPR027267">
    <property type="entry name" value="AH/BAR_dom_sf"/>
</dbReference>
<proteinExistence type="inferred from homology"/>
<dbReference type="GO" id="GO:0005829">
    <property type="term" value="C:cytosol"/>
    <property type="evidence" value="ECO:0007669"/>
    <property type="project" value="GOC"/>
</dbReference>
<organism evidence="14">
    <name type="scientific">Cyberlindnera fabianii</name>
    <name type="common">Yeast</name>
    <name type="synonym">Hansenula fabianii</name>
    <dbReference type="NCBI Taxonomy" id="36022"/>
    <lineage>
        <taxon>Eukaryota</taxon>
        <taxon>Fungi</taxon>
        <taxon>Dikarya</taxon>
        <taxon>Ascomycota</taxon>
        <taxon>Saccharomycotina</taxon>
        <taxon>Saccharomycetes</taxon>
        <taxon>Phaffomycetales</taxon>
        <taxon>Phaffomycetaceae</taxon>
        <taxon>Cyberlindnera</taxon>
    </lineage>
</organism>
<dbReference type="InterPro" id="IPR015404">
    <property type="entry name" value="Vps5_C"/>
</dbReference>
<evidence type="ECO:0000256" key="6">
    <source>
        <dbReference type="ARBA" id="ARBA00022490"/>
    </source>
</evidence>
<dbReference type="CDD" id="cd06861">
    <property type="entry name" value="PX_Vps5p"/>
    <property type="match status" value="1"/>
</dbReference>
<feature type="compositionally biased region" description="Basic and acidic residues" evidence="12">
    <location>
        <begin position="51"/>
        <end position="64"/>
    </location>
</feature>
<dbReference type="GO" id="GO:0005794">
    <property type="term" value="C:Golgi apparatus"/>
    <property type="evidence" value="ECO:0007669"/>
    <property type="project" value="UniProtKB-SubCell"/>
</dbReference>
<dbReference type="GO" id="GO:0032266">
    <property type="term" value="F:phosphatidylinositol-3-phosphate binding"/>
    <property type="evidence" value="ECO:0007669"/>
    <property type="project" value="UniProtKB-ARBA"/>
</dbReference>
<feature type="compositionally biased region" description="Basic and acidic residues" evidence="12">
    <location>
        <begin position="73"/>
        <end position="91"/>
    </location>
</feature>
<evidence type="ECO:0000313" key="14">
    <source>
        <dbReference type="EMBL" id="CDR37220.1"/>
    </source>
</evidence>
<dbReference type="OrthoDB" id="271164at2759"/>
<evidence type="ECO:0000256" key="12">
    <source>
        <dbReference type="SAM" id="MobiDB-lite"/>
    </source>
</evidence>
<dbReference type="CDD" id="cd07627">
    <property type="entry name" value="BAR_Vps5p"/>
    <property type="match status" value="1"/>
</dbReference>
<reference evidence="14" key="1">
    <citation type="journal article" date="2014" name="Genome Announc.">
        <title>Genome sequence of the yeast Cyberlindnera fabianii (Hansenula fabianii).</title>
        <authorList>
            <person name="Freel K.C."/>
            <person name="Sarilar V."/>
            <person name="Neuveglise C."/>
            <person name="Devillers H."/>
            <person name="Friedrich A."/>
            <person name="Schacherer J."/>
        </authorList>
    </citation>
    <scope>NUCLEOTIDE SEQUENCE</scope>
    <source>
        <strain evidence="14">YJS4271</strain>
    </source>
</reference>
<dbReference type="InterPro" id="IPR037868">
    <property type="entry name" value="PX_Vps5"/>
</dbReference>
<evidence type="ECO:0000256" key="5">
    <source>
        <dbReference type="ARBA" id="ARBA00022448"/>
    </source>
</evidence>
<feature type="domain" description="PX" evidence="13">
    <location>
        <begin position="272"/>
        <end position="389"/>
    </location>
</feature>
<keyword evidence="5" id="KW-0813">Transport</keyword>
<evidence type="ECO:0000256" key="3">
    <source>
        <dbReference type="ARBA" id="ARBA00004555"/>
    </source>
</evidence>
<dbReference type="PhylomeDB" id="A0A061AI09"/>
<dbReference type="AlphaFoldDB" id="A0A061AI09"/>
<dbReference type="SMART" id="SM00312">
    <property type="entry name" value="PX"/>
    <property type="match status" value="1"/>
</dbReference>
<protein>
    <submittedName>
        <fullName evidence="14">CYFA0S01e08570g1_1</fullName>
    </submittedName>
</protein>
<evidence type="ECO:0000256" key="10">
    <source>
        <dbReference type="ARBA" id="ARBA00023136"/>
    </source>
</evidence>
<sequence length="655" mass="73808">MSDDALEAPQWDDAVSASPGKFHVDNERVTDELSSTLASTALSYEEPEEEVKDHDEPQELRDQEGTTEDPTEPEEHVPDSEELNKTPKKDTSGLLSDLTKGADKGFISEVVSPKKDEALFKGTNVIDTDGNDSEHSKTLASPTKLRRQNVYRAPRLRRVPLKTQSIDETVSKSKSTDSTSNSDELGPLGAAPTEENISTDAPTTATDDIAKLADAPLFEINRTPLSPLKKQDGRIQSAPSTDNSSRSKATSPYGAEIEAAKQRYKAKQHPEIKMDISVGDPIKVGELTGAHIVYSVRTDSPSELFRAPQIVVSRRYRDFRWLYRQLQSTHPGRIIPPPPDKQAVGRFNEDFIEGRRFALERMLVKISESPALQKDPDFLMFLQSERFTSEAREREKAASAQSIFTEHDADSLNNSSGGLFGSLGGTFSFQPKVVEPDPYFKDKKDYIEALDQQFKVFLKNLETIVVQRNDLSSVTDEFANIVLTLADLEVSKSTTEIFQEFSNTQKRIKELLDRLSLQDMLTLGSTLDEYQRVIASVKTTFEQREKLLLHLANCDSDLKKKQASLDKYVKYNTTQTEKIEIIKNELNALEQKNKNARERFETISETIKEELANFEVEKIHDFRNSIEIYLESSIESQKEAVELWETFYNITLSSA</sequence>
<comment type="subcellular location">
    <subcellularLocation>
        <location evidence="2">Cytoplasm</location>
    </subcellularLocation>
    <subcellularLocation>
        <location evidence="3">Golgi apparatus</location>
    </subcellularLocation>
    <subcellularLocation>
        <location evidence="1">Membrane</location>
        <topology evidence="1">Peripheral membrane protein</topology>
        <orientation evidence="1">Cytoplasmic side</orientation>
    </subcellularLocation>
</comment>
<comment type="similarity">
    <text evidence="4">Belongs to the sorting nexin family.</text>
</comment>
<evidence type="ECO:0000256" key="1">
    <source>
        <dbReference type="ARBA" id="ARBA00004287"/>
    </source>
</evidence>
<dbReference type="GO" id="GO:0042147">
    <property type="term" value="P:retrograde transport, endosome to Golgi"/>
    <property type="evidence" value="ECO:0007669"/>
    <property type="project" value="TreeGrafter"/>
</dbReference>
<evidence type="ECO:0000259" key="13">
    <source>
        <dbReference type="PROSITE" id="PS50195"/>
    </source>
</evidence>
<dbReference type="VEuPathDB" id="FungiDB:BON22_0460"/>
<evidence type="ECO:0000256" key="11">
    <source>
        <dbReference type="SAM" id="Coils"/>
    </source>
</evidence>
<keyword evidence="10" id="KW-0472">Membrane</keyword>
<keyword evidence="8" id="KW-0653">Protein transport</keyword>
<evidence type="ECO:0000256" key="2">
    <source>
        <dbReference type="ARBA" id="ARBA00004496"/>
    </source>
</evidence>
<gene>
    <name evidence="14" type="ORF">CYFA0S_01e08570g</name>
</gene>
<dbReference type="GO" id="GO:0045053">
    <property type="term" value="P:protein retention in Golgi apparatus"/>
    <property type="evidence" value="ECO:0007669"/>
    <property type="project" value="TreeGrafter"/>
</dbReference>
<dbReference type="InterPro" id="IPR035803">
    <property type="entry name" value="BAR_Vps5"/>
</dbReference>
<dbReference type="Gene3D" id="1.20.1270.60">
    <property type="entry name" value="Arfaptin homology (AH) domain/BAR domain"/>
    <property type="match status" value="1"/>
</dbReference>
<feature type="region of interest" description="Disordered" evidence="12">
    <location>
        <begin position="1"/>
        <end position="203"/>
    </location>
</feature>
<feature type="compositionally biased region" description="Basic residues" evidence="12">
    <location>
        <begin position="144"/>
        <end position="160"/>
    </location>
</feature>
<keyword evidence="11" id="KW-0175">Coiled coil</keyword>
<dbReference type="GO" id="GO:0005768">
    <property type="term" value="C:endosome"/>
    <property type="evidence" value="ECO:0007669"/>
    <property type="project" value="UniProtKB-ARBA"/>
</dbReference>
<dbReference type="InterPro" id="IPR001683">
    <property type="entry name" value="PX_dom"/>
</dbReference>
<evidence type="ECO:0000256" key="8">
    <source>
        <dbReference type="ARBA" id="ARBA00022927"/>
    </source>
</evidence>
<feature type="compositionally biased region" description="Low complexity" evidence="12">
    <location>
        <begin position="33"/>
        <end position="43"/>
    </location>
</feature>
<feature type="coiled-coil region" evidence="11">
    <location>
        <begin position="572"/>
        <end position="613"/>
    </location>
</feature>
<dbReference type="FunFam" id="1.20.1270.60:FF:000022">
    <property type="entry name" value="Sorting nexin 3 protein"/>
    <property type="match status" value="1"/>
</dbReference>
<evidence type="ECO:0000256" key="9">
    <source>
        <dbReference type="ARBA" id="ARBA00023034"/>
    </source>
</evidence>
<dbReference type="SUPFAM" id="SSF103657">
    <property type="entry name" value="BAR/IMD domain-like"/>
    <property type="match status" value="1"/>
</dbReference>
<evidence type="ECO:0000256" key="7">
    <source>
        <dbReference type="ARBA" id="ARBA00022553"/>
    </source>
</evidence>
<feature type="region of interest" description="Disordered" evidence="12">
    <location>
        <begin position="222"/>
        <end position="252"/>
    </location>
</feature>
<keyword evidence="6" id="KW-0963">Cytoplasm</keyword>
<dbReference type="SUPFAM" id="SSF64268">
    <property type="entry name" value="PX domain"/>
    <property type="match status" value="1"/>
</dbReference>
<name>A0A061AI09_CYBFA</name>
<evidence type="ECO:0000256" key="4">
    <source>
        <dbReference type="ARBA" id="ARBA00010883"/>
    </source>
</evidence>
<dbReference type="Gene3D" id="3.30.1520.10">
    <property type="entry name" value="Phox-like domain"/>
    <property type="match status" value="1"/>
</dbReference>
<dbReference type="PROSITE" id="PS50195">
    <property type="entry name" value="PX"/>
    <property type="match status" value="1"/>
</dbReference>
<feature type="compositionally biased region" description="Polar residues" evidence="12">
    <location>
        <begin position="237"/>
        <end position="250"/>
    </location>
</feature>
<dbReference type="EMBL" id="LK052886">
    <property type="protein sequence ID" value="CDR37220.1"/>
    <property type="molecule type" value="Genomic_DNA"/>
</dbReference>
<keyword evidence="9" id="KW-0333">Golgi apparatus</keyword>
<dbReference type="PANTHER" id="PTHR10555">
    <property type="entry name" value="SORTING NEXIN"/>
    <property type="match status" value="1"/>
</dbReference>
<dbReference type="Pfam" id="PF00787">
    <property type="entry name" value="PX"/>
    <property type="match status" value="1"/>
</dbReference>